<feature type="region of interest" description="Disordered" evidence="1">
    <location>
        <begin position="156"/>
        <end position="180"/>
    </location>
</feature>
<name>A0AAD7S8E2_9TELE</name>
<proteinExistence type="predicted"/>
<evidence type="ECO:0000313" key="2">
    <source>
        <dbReference type="EMBL" id="KAJ8397854.1"/>
    </source>
</evidence>
<organism evidence="2 3">
    <name type="scientific">Aldrovandia affinis</name>
    <dbReference type="NCBI Taxonomy" id="143900"/>
    <lineage>
        <taxon>Eukaryota</taxon>
        <taxon>Metazoa</taxon>
        <taxon>Chordata</taxon>
        <taxon>Craniata</taxon>
        <taxon>Vertebrata</taxon>
        <taxon>Euteleostomi</taxon>
        <taxon>Actinopterygii</taxon>
        <taxon>Neopterygii</taxon>
        <taxon>Teleostei</taxon>
        <taxon>Notacanthiformes</taxon>
        <taxon>Halosauridae</taxon>
        <taxon>Aldrovandia</taxon>
    </lineage>
</organism>
<sequence>MSCPASGDFLSRPFHVCGEGKRPSLRLAPFWRSSLLRDVGAEGEGRTVVLRALILRAGAGSYGDGLPLAAFKSRCGTEDTSPPSAPPQVCHPSSKVKVSWECNAIKPPQLRRGLEGCVYSAWAQFGAHAPSPQGYRKLLSERFRAKQNQDSLIRSFHGGREEGAPGTANQTGQALSSTAH</sequence>
<evidence type="ECO:0000256" key="1">
    <source>
        <dbReference type="SAM" id="MobiDB-lite"/>
    </source>
</evidence>
<comment type="caution">
    <text evidence="2">The sequence shown here is derived from an EMBL/GenBank/DDBJ whole genome shotgun (WGS) entry which is preliminary data.</text>
</comment>
<protein>
    <submittedName>
        <fullName evidence="2">Uncharacterized protein</fullName>
    </submittedName>
</protein>
<gene>
    <name evidence="2" type="ORF">AAFF_G00435430</name>
</gene>
<feature type="compositionally biased region" description="Polar residues" evidence="1">
    <location>
        <begin position="167"/>
        <end position="180"/>
    </location>
</feature>
<dbReference type="EMBL" id="JAINUG010000095">
    <property type="protein sequence ID" value="KAJ8397854.1"/>
    <property type="molecule type" value="Genomic_DNA"/>
</dbReference>
<evidence type="ECO:0000313" key="3">
    <source>
        <dbReference type="Proteomes" id="UP001221898"/>
    </source>
</evidence>
<reference evidence="2" key="1">
    <citation type="journal article" date="2023" name="Science">
        <title>Genome structures resolve the early diversification of teleost fishes.</title>
        <authorList>
            <person name="Parey E."/>
            <person name="Louis A."/>
            <person name="Montfort J."/>
            <person name="Bouchez O."/>
            <person name="Roques C."/>
            <person name="Iampietro C."/>
            <person name="Lluch J."/>
            <person name="Castinel A."/>
            <person name="Donnadieu C."/>
            <person name="Desvignes T."/>
            <person name="Floi Bucao C."/>
            <person name="Jouanno E."/>
            <person name="Wen M."/>
            <person name="Mejri S."/>
            <person name="Dirks R."/>
            <person name="Jansen H."/>
            <person name="Henkel C."/>
            <person name="Chen W.J."/>
            <person name="Zahm M."/>
            <person name="Cabau C."/>
            <person name="Klopp C."/>
            <person name="Thompson A.W."/>
            <person name="Robinson-Rechavi M."/>
            <person name="Braasch I."/>
            <person name="Lecointre G."/>
            <person name="Bobe J."/>
            <person name="Postlethwait J.H."/>
            <person name="Berthelot C."/>
            <person name="Roest Crollius H."/>
            <person name="Guiguen Y."/>
        </authorList>
    </citation>
    <scope>NUCLEOTIDE SEQUENCE</scope>
    <source>
        <strain evidence="2">NC1722</strain>
    </source>
</reference>
<keyword evidence="3" id="KW-1185">Reference proteome</keyword>
<accession>A0AAD7S8E2</accession>
<dbReference type="AlphaFoldDB" id="A0AAD7S8E2"/>
<dbReference type="Proteomes" id="UP001221898">
    <property type="component" value="Unassembled WGS sequence"/>
</dbReference>